<evidence type="ECO:0000256" key="4">
    <source>
        <dbReference type="PROSITE-ProRule" id="PRU00335"/>
    </source>
</evidence>
<dbReference type="AlphaFoldDB" id="A0A844AZF4"/>
<dbReference type="InterPro" id="IPR011075">
    <property type="entry name" value="TetR_C"/>
</dbReference>
<evidence type="ECO:0000256" key="1">
    <source>
        <dbReference type="ARBA" id="ARBA00023015"/>
    </source>
</evidence>
<gene>
    <name evidence="6" type="ORF">GG681_13690</name>
</gene>
<comment type="caution">
    <text evidence="6">The sequence shown here is derived from an EMBL/GenBank/DDBJ whole genome shotgun (WGS) entry which is preliminary data.</text>
</comment>
<dbReference type="Proteomes" id="UP000436694">
    <property type="component" value="Unassembled WGS sequence"/>
</dbReference>
<evidence type="ECO:0000259" key="5">
    <source>
        <dbReference type="PROSITE" id="PS50977"/>
    </source>
</evidence>
<evidence type="ECO:0000256" key="3">
    <source>
        <dbReference type="ARBA" id="ARBA00023163"/>
    </source>
</evidence>
<keyword evidence="7" id="KW-1185">Reference proteome</keyword>
<dbReference type="RefSeq" id="WP_153548588.1">
    <property type="nucleotide sequence ID" value="NZ_WIXK01000007.1"/>
</dbReference>
<name>A0A844AZF4_9RHOB</name>
<proteinExistence type="predicted"/>
<evidence type="ECO:0000256" key="2">
    <source>
        <dbReference type="ARBA" id="ARBA00023125"/>
    </source>
</evidence>
<dbReference type="Pfam" id="PF00440">
    <property type="entry name" value="TetR_N"/>
    <property type="match status" value="1"/>
</dbReference>
<dbReference type="Pfam" id="PF16925">
    <property type="entry name" value="TetR_C_13"/>
    <property type="match status" value="1"/>
</dbReference>
<dbReference type="PANTHER" id="PTHR47506">
    <property type="entry name" value="TRANSCRIPTIONAL REGULATORY PROTEIN"/>
    <property type="match status" value="1"/>
</dbReference>
<evidence type="ECO:0000313" key="6">
    <source>
        <dbReference type="EMBL" id="MQY43694.1"/>
    </source>
</evidence>
<reference evidence="6 7" key="1">
    <citation type="submission" date="2019-10" db="EMBL/GenBank/DDBJ databases">
        <title>Epibacterium sp. nov., isolated from seawater.</title>
        <authorList>
            <person name="Zhang X."/>
            <person name="Li N."/>
        </authorList>
    </citation>
    <scope>NUCLEOTIDE SEQUENCE [LARGE SCALE GENOMIC DNA]</scope>
    <source>
        <strain evidence="6 7">SM1969</strain>
    </source>
</reference>
<feature type="DNA-binding region" description="H-T-H motif" evidence="4">
    <location>
        <begin position="27"/>
        <end position="46"/>
    </location>
</feature>
<dbReference type="SUPFAM" id="SSF48498">
    <property type="entry name" value="Tetracyclin repressor-like, C-terminal domain"/>
    <property type="match status" value="1"/>
</dbReference>
<accession>A0A844AZF4</accession>
<keyword evidence="2 4" id="KW-0238">DNA-binding</keyword>
<dbReference type="SUPFAM" id="SSF46689">
    <property type="entry name" value="Homeodomain-like"/>
    <property type="match status" value="1"/>
</dbReference>
<dbReference type="Gene3D" id="1.10.10.60">
    <property type="entry name" value="Homeodomain-like"/>
    <property type="match status" value="1"/>
</dbReference>
<keyword evidence="1" id="KW-0805">Transcription regulation</keyword>
<organism evidence="6 7">
    <name type="scientific">Tritonibacter aquimaris</name>
    <dbReference type="NCBI Taxonomy" id="2663379"/>
    <lineage>
        <taxon>Bacteria</taxon>
        <taxon>Pseudomonadati</taxon>
        <taxon>Pseudomonadota</taxon>
        <taxon>Alphaproteobacteria</taxon>
        <taxon>Rhodobacterales</taxon>
        <taxon>Paracoccaceae</taxon>
        <taxon>Tritonibacter</taxon>
    </lineage>
</organism>
<dbReference type="PANTHER" id="PTHR47506:SF10">
    <property type="entry name" value="TRANSCRIPTIONAL REGULATORY PROTEIN"/>
    <property type="match status" value="1"/>
</dbReference>
<sequence>MAQRHDRQKALESALRIFWEKGFHGTSLKDLEQGLGMHPGSIYAAFGSKSGLYCAALTHYADQFSTELQHQLDECENALVVLASLVENHHPVAVNSGALAGCFLNKSIMESGIESPDIKATQQALMEQAEQRFAGVFELAQRQGHLSQQADCISLARDVQAALAGIAVFSVRDERKSVAADMIARLAVRIQGLSESQRIEMSLL</sequence>
<dbReference type="Gene3D" id="1.10.357.10">
    <property type="entry name" value="Tetracycline Repressor, domain 2"/>
    <property type="match status" value="1"/>
</dbReference>
<protein>
    <submittedName>
        <fullName evidence="6">TetR family transcriptional regulator</fullName>
    </submittedName>
</protein>
<dbReference type="InterPro" id="IPR036271">
    <property type="entry name" value="Tet_transcr_reg_TetR-rel_C_sf"/>
</dbReference>
<dbReference type="InterPro" id="IPR001647">
    <property type="entry name" value="HTH_TetR"/>
</dbReference>
<evidence type="ECO:0000313" key="7">
    <source>
        <dbReference type="Proteomes" id="UP000436694"/>
    </source>
</evidence>
<dbReference type="PROSITE" id="PS50977">
    <property type="entry name" value="HTH_TETR_2"/>
    <property type="match status" value="1"/>
</dbReference>
<dbReference type="EMBL" id="WIXK01000007">
    <property type="protein sequence ID" value="MQY43694.1"/>
    <property type="molecule type" value="Genomic_DNA"/>
</dbReference>
<feature type="domain" description="HTH tetR-type" evidence="5">
    <location>
        <begin position="4"/>
        <end position="64"/>
    </location>
</feature>
<dbReference type="GO" id="GO:0003677">
    <property type="term" value="F:DNA binding"/>
    <property type="evidence" value="ECO:0007669"/>
    <property type="project" value="UniProtKB-UniRule"/>
</dbReference>
<keyword evidence="3" id="KW-0804">Transcription</keyword>
<dbReference type="InterPro" id="IPR009057">
    <property type="entry name" value="Homeodomain-like_sf"/>
</dbReference>